<dbReference type="Proteomes" id="UP000035680">
    <property type="component" value="Unassembled WGS sequence"/>
</dbReference>
<dbReference type="STRING" id="75913.A0A0K0F6S6"/>
<organism evidence="2 3">
    <name type="scientific">Strongyloides venezuelensis</name>
    <name type="common">Threadworm</name>
    <dbReference type="NCBI Taxonomy" id="75913"/>
    <lineage>
        <taxon>Eukaryota</taxon>
        <taxon>Metazoa</taxon>
        <taxon>Ecdysozoa</taxon>
        <taxon>Nematoda</taxon>
        <taxon>Chromadorea</taxon>
        <taxon>Rhabditida</taxon>
        <taxon>Tylenchina</taxon>
        <taxon>Panagrolaimomorpha</taxon>
        <taxon>Strongyloidoidea</taxon>
        <taxon>Strongyloididae</taxon>
        <taxon>Strongyloides</taxon>
    </lineage>
</organism>
<dbReference type="Pfam" id="PF00651">
    <property type="entry name" value="BTB"/>
    <property type="match status" value="1"/>
</dbReference>
<evidence type="ECO:0000313" key="2">
    <source>
        <dbReference type="Proteomes" id="UP000035680"/>
    </source>
</evidence>
<dbReference type="PANTHER" id="PTHR24413">
    <property type="entry name" value="SPECKLE-TYPE POZ PROTEIN"/>
    <property type="match status" value="1"/>
</dbReference>
<keyword evidence="2" id="KW-1185">Reference proteome</keyword>
<dbReference type="Gene3D" id="3.30.710.10">
    <property type="entry name" value="Potassium Channel Kv1.1, Chain A"/>
    <property type="match status" value="1"/>
</dbReference>
<reference evidence="2" key="1">
    <citation type="submission" date="2014-07" db="EMBL/GenBank/DDBJ databases">
        <authorList>
            <person name="Martin A.A"/>
            <person name="De Silva N."/>
        </authorList>
    </citation>
    <scope>NUCLEOTIDE SEQUENCE</scope>
</reference>
<dbReference type="Gene3D" id="2.60.210.10">
    <property type="entry name" value="Apoptosis, Tumor Necrosis Factor Receptor Associated Protein 2, Chain A"/>
    <property type="match status" value="1"/>
</dbReference>
<dbReference type="SMART" id="SM00225">
    <property type="entry name" value="BTB"/>
    <property type="match status" value="1"/>
</dbReference>
<dbReference type="PROSITE" id="PS50097">
    <property type="entry name" value="BTB"/>
    <property type="match status" value="1"/>
</dbReference>
<dbReference type="SUPFAM" id="SSF49599">
    <property type="entry name" value="TRAF domain-like"/>
    <property type="match status" value="1"/>
</dbReference>
<evidence type="ECO:0000259" key="1">
    <source>
        <dbReference type="PROSITE" id="PS50097"/>
    </source>
</evidence>
<dbReference type="SUPFAM" id="SSF54695">
    <property type="entry name" value="POZ domain"/>
    <property type="match status" value="1"/>
</dbReference>
<dbReference type="InterPro" id="IPR008974">
    <property type="entry name" value="TRAF-like"/>
</dbReference>
<dbReference type="InterPro" id="IPR000210">
    <property type="entry name" value="BTB/POZ_dom"/>
</dbReference>
<proteinExistence type="predicted"/>
<dbReference type="WBParaSite" id="SVE_0452200.1">
    <property type="protein sequence ID" value="SVE_0452200.1"/>
    <property type="gene ID" value="SVE_0452200"/>
</dbReference>
<dbReference type="AlphaFoldDB" id="A0A0K0F6S6"/>
<sequence length="247" mass="28595">MSSINSLTERDSFIWTIEKSSLNRLIAKETKMSPFFDSKNNDTVQWNLQIHQNNVSSNNEDHISLSLVLIDVNCIEMVKRNIKKFNDDIRIYTCKQYIRRDLLHSNDNKLFPNGNLIVGCEIFYYYGKINTVGFSTYNNTNEPFNILLNDIAGIFESSKFSDCVIKVGDSKINAYKCILAGRSRVFDPILVDKRRESYSSTIKINGFRLEVVEDMVNFLYTEKSPNINKMGCKMLEIGEKYKLGWLN</sequence>
<protein>
    <submittedName>
        <fullName evidence="3">Speckle-type POZ protein (inferred by orthology to a human protein)</fullName>
    </submittedName>
</protein>
<evidence type="ECO:0000313" key="3">
    <source>
        <dbReference type="WBParaSite" id="SVE_0452200.1"/>
    </source>
</evidence>
<dbReference type="InterPro" id="IPR011333">
    <property type="entry name" value="SKP1/BTB/POZ_sf"/>
</dbReference>
<name>A0A0K0F6S6_STRVS</name>
<reference evidence="3" key="2">
    <citation type="submission" date="2015-08" db="UniProtKB">
        <authorList>
            <consortium name="WormBaseParasite"/>
        </authorList>
    </citation>
    <scope>IDENTIFICATION</scope>
</reference>
<feature type="domain" description="BTB" evidence="1">
    <location>
        <begin position="161"/>
        <end position="223"/>
    </location>
</feature>
<accession>A0A0K0F6S6</accession>